<reference evidence="5" key="2">
    <citation type="submission" date="2020-05" db="UniProtKB">
        <authorList>
            <consortium name="EnsemblMetazoa"/>
        </authorList>
    </citation>
    <scope>IDENTIFICATION</scope>
    <source>
        <strain evidence="5">wikel</strain>
    </source>
</reference>
<dbReference type="GO" id="GO:0051087">
    <property type="term" value="F:protein-folding chaperone binding"/>
    <property type="evidence" value="ECO:0007669"/>
    <property type="project" value="InterPro"/>
</dbReference>
<dbReference type="EnsemblMetazoa" id="ISCW023717-RA">
    <property type="protein sequence ID" value="ISCW023717-PA"/>
    <property type="gene ID" value="ISCW023717"/>
</dbReference>
<dbReference type="PANTHER" id="PTHR45862">
    <property type="entry name" value="PROTEIN SGT1 HOMOLOG"/>
    <property type="match status" value="1"/>
</dbReference>
<dbReference type="InterPro" id="IPR019734">
    <property type="entry name" value="TPR_rpt"/>
</dbReference>
<dbReference type="SMART" id="SM00028">
    <property type="entry name" value="TPR"/>
    <property type="match status" value="3"/>
</dbReference>
<dbReference type="InterPro" id="IPR044563">
    <property type="entry name" value="Sgt1-like"/>
</dbReference>
<dbReference type="InterPro" id="IPR007699">
    <property type="entry name" value="SGS_dom"/>
</dbReference>
<dbReference type="Gene3D" id="2.60.40.790">
    <property type="match status" value="1"/>
</dbReference>
<dbReference type="VEuPathDB" id="VectorBase:ISCI023717"/>
<evidence type="ECO:0000313" key="6">
    <source>
        <dbReference type="Proteomes" id="UP000001555"/>
    </source>
</evidence>
<accession>B7QI59</accession>
<reference evidence="4 6" key="1">
    <citation type="submission" date="2008-03" db="EMBL/GenBank/DDBJ databases">
        <title>Annotation of Ixodes scapularis.</title>
        <authorList>
            <consortium name="Ixodes scapularis Genome Project Consortium"/>
            <person name="Caler E."/>
            <person name="Hannick L.I."/>
            <person name="Bidwell S."/>
            <person name="Joardar V."/>
            <person name="Thiagarajan M."/>
            <person name="Amedeo P."/>
            <person name="Galinsky K.J."/>
            <person name="Schobel S."/>
            <person name="Inman J."/>
            <person name="Hostetler J."/>
            <person name="Miller J."/>
            <person name="Hammond M."/>
            <person name="Megy K."/>
            <person name="Lawson D."/>
            <person name="Kodira C."/>
            <person name="Sutton G."/>
            <person name="Meyer J."/>
            <person name="Hill C.A."/>
            <person name="Birren B."/>
            <person name="Nene V."/>
            <person name="Collins F."/>
            <person name="Alarcon-Chaidez F."/>
            <person name="Wikel S."/>
            <person name="Strausberg R."/>
        </authorList>
    </citation>
    <scope>NUCLEOTIDE SEQUENCE [LARGE SCALE GENOMIC DNA]</scope>
    <source>
        <strain evidence="6">Wikel</strain>
        <strain evidence="4">Wikel colony</strain>
    </source>
</reference>
<dbReference type="OrthoDB" id="1898560at2759"/>
<dbReference type="SUPFAM" id="SSF48452">
    <property type="entry name" value="TPR-like"/>
    <property type="match status" value="1"/>
</dbReference>
<evidence type="ECO:0000313" key="4">
    <source>
        <dbReference type="EMBL" id="EEC18531.1"/>
    </source>
</evidence>
<keyword evidence="6" id="KW-1185">Reference proteome</keyword>
<keyword evidence="7" id="KW-1267">Proteomics identification</keyword>
<dbReference type="STRING" id="6945.B7QI59"/>
<sequence>PNPCAFIRSKANSAFVDENYTEALNLYNKALEESPSDAEIYVKRSHAHFRLGNWQATFDDLKAALTHGHQSAKAFLRMGVSAFHLGKFEDAKDALEKGRALDSTETQFCEWLDKCGAQLKTSEDTKQRSAPVPPPSAQSRIRHEWYQTESHVTITILLKNQKAENIETSFTRDTASHSLAPARLPSGDDYELFLEVAHPIVAEQTTYKCYSSKVRIRRRSEIASKLHVARTSRGCSQLGARNLYQSLAETEAAKAAVATRTKNWDRIVQETGEEKEEGEAALNTLFQRIYADGTDEVRRAMNKSFVS</sequence>
<dbReference type="InterPro" id="IPR011990">
    <property type="entry name" value="TPR-like_helical_dom_sf"/>
</dbReference>
<dbReference type="EMBL" id="ABJB010409239">
    <property type="status" value="NOT_ANNOTATED_CDS"/>
    <property type="molecule type" value="Genomic_DNA"/>
</dbReference>
<dbReference type="PaxDb" id="6945-B7QI59"/>
<dbReference type="Pfam" id="PF12895">
    <property type="entry name" value="ANAPC3"/>
    <property type="match status" value="1"/>
</dbReference>
<dbReference type="InterPro" id="IPR007052">
    <property type="entry name" value="CS_dom"/>
</dbReference>
<comment type="similarity">
    <text evidence="1">Belongs to the SGT1 family.</text>
</comment>
<dbReference type="InterPro" id="IPR008978">
    <property type="entry name" value="HSP20-like_chaperone"/>
</dbReference>
<dbReference type="HOGENOM" id="CLU_039532_1_0_1"/>
<dbReference type="EMBL" id="ABJB010131330">
    <property type="status" value="NOT_ANNOTATED_CDS"/>
    <property type="molecule type" value="Genomic_DNA"/>
</dbReference>
<protein>
    <submittedName>
        <fullName evidence="4 5">Suppressor of G2 allele of skp1, putative</fullName>
    </submittedName>
</protein>
<dbReference type="Gene3D" id="1.25.40.10">
    <property type="entry name" value="Tetratricopeptide repeat domain"/>
    <property type="match status" value="1"/>
</dbReference>
<dbReference type="AlphaFoldDB" id="B7QI59"/>
<dbReference type="VEuPathDB" id="VectorBase:ISCW023717"/>
<dbReference type="EMBL" id="ABJB010408138">
    <property type="status" value="NOT_ANNOTATED_CDS"/>
    <property type="molecule type" value="Genomic_DNA"/>
</dbReference>
<dbReference type="PROSITE" id="PS51048">
    <property type="entry name" value="SGS"/>
    <property type="match status" value="1"/>
</dbReference>
<dbReference type="PROSITE" id="PS51203">
    <property type="entry name" value="CS"/>
    <property type="match status" value="1"/>
</dbReference>
<organism>
    <name type="scientific">Ixodes scapularis</name>
    <name type="common">Black-legged tick</name>
    <name type="synonym">Deer tick</name>
    <dbReference type="NCBI Taxonomy" id="6945"/>
    <lineage>
        <taxon>Eukaryota</taxon>
        <taxon>Metazoa</taxon>
        <taxon>Ecdysozoa</taxon>
        <taxon>Arthropoda</taxon>
        <taxon>Chelicerata</taxon>
        <taxon>Arachnida</taxon>
        <taxon>Acari</taxon>
        <taxon>Parasitiformes</taxon>
        <taxon>Ixodida</taxon>
        <taxon>Ixodoidea</taxon>
        <taxon>Ixodidae</taxon>
        <taxon>Ixodinae</taxon>
        <taxon>Ixodes</taxon>
    </lineage>
</organism>
<feature type="non-terminal residue" evidence="4">
    <location>
        <position position="1"/>
    </location>
</feature>
<dbReference type="VEuPathDB" id="VectorBase:ISCP_001337"/>
<name>B7QI59_IXOSC</name>
<dbReference type="SUPFAM" id="SSF49764">
    <property type="entry name" value="HSP20-like chaperones"/>
    <property type="match status" value="1"/>
</dbReference>
<dbReference type="Pfam" id="PF04969">
    <property type="entry name" value="CS"/>
    <property type="match status" value="1"/>
</dbReference>
<evidence type="ECO:0000259" key="2">
    <source>
        <dbReference type="PROSITE" id="PS51048"/>
    </source>
</evidence>
<evidence type="ECO:0007829" key="7">
    <source>
        <dbReference type="PeptideAtlas" id="B7QI59"/>
    </source>
</evidence>
<dbReference type="Proteomes" id="UP000001555">
    <property type="component" value="Unassembled WGS sequence"/>
</dbReference>
<evidence type="ECO:0000313" key="5">
    <source>
        <dbReference type="EnsemblMetazoa" id="ISCW023717-PA"/>
    </source>
</evidence>
<feature type="domain" description="SGS" evidence="2">
    <location>
        <begin position="253"/>
        <end position="307"/>
    </location>
</feature>
<dbReference type="Pfam" id="PF05002">
    <property type="entry name" value="SGS"/>
    <property type="match status" value="1"/>
</dbReference>
<evidence type="ECO:0000256" key="1">
    <source>
        <dbReference type="ARBA" id="ARBA00008509"/>
    </source>
</evidence>
<feature type="non-terminal residue" evidence="4">
    <location>
        <position position="307"/>
    </location>
</feature>
<dbReference type="FunFam" id="1.25.40.10:FF:003422">
    <property type="entry name" value="Putative suppressor of g2 allele of skp1"/>
    <property type="match status" value="1"/>
</dbReference>
<feature type="domain" description="CS" evidence="3">
    <location>
        <begin position="138"/>
        <end position="235"/>
    </location>
</feature>
<dbReference type="FunCoup" id="B7QI59">
    <property type="interactions" value="1441"/>
</dbReference>
<gene>
    <name evidence="4" type="ORF">IscW_ISCW023717</name>
</gene>
<dbReference type="EMBL" id="DS943661">
    <property type="protein sequence ID" value="EEC18531.1"/>
    <property type="molecule type" value="Genomic_DNA"/>
</dbReference>
<evidence type="ECO:0000259" key="3">
    <source>
        <dbReference type="PROSITE" id="PS51203"/>
    </source>
</evidence>
<proteinExistence type="evidence at protein level"/>